<dbReference type="Pfam" id="PF13091">
    <property type="entry name" value="PLDc_2"/>
    <property type="match status" value="2"/>
</dbReference>
<evidence type="ECO:0000256" key="1">
    <source>
        <dbReference type="SAM" id="SignalP"/>
    </source>
</evidence>
<dbReference type="CDD" id="cd09113">
    <property type="entry name" value="PLDc_ymdC_like_2"/>
    <property type="match status" value="1"/>
</dbReference>
<dbReference type="Proteomes" id="UP001596052">
    <property type="component" value="Unassembled WGS sequence"/>
</dbReference>
<dbReference type="InterPro" id="IPR001736">
    <property type="entry name" value="PLipase_D/transphosphatidylase"/>
</dbReference>
<dbReference type="PROSITE" id="PS50035">
    <property type="entry name" value="PLD"/>
    <property type="match status" value="2"/>
</dbReference>
<dbReference type="SUPFAM" id="SSF56024">
    <property type="entry name" value="Phospholipase D/nuclease"/>
    <property type="match status" value="2"/>
</dbReference>
<name>A0ABW0KQN2_9BACT</name>
<feature type="domain" description="PLD phosphodiesterase" evidence="2">
    <location>
        <begin position="166"/>
        <end position="193"/>
    </location>
</feature>
<feature type="domain" description="PLD phosphodiesterase" evidence="2">
    <location>
        <begin position="412"/>
        <end position="435"/>
    </location>
</feature>
<dbReference type="CDD" id="cd09111">
    <property type="entry name" value="PLDc_ymdC_like_1"/>
    <property type="match status" value="1"/>
</dbReference>
<protein>
    <submittedName>
        <fullName evidence="3">Phosphatidylserine/phosphatidylglycerophosphate/ cardiolipin synthase family protein</fullName>
    </submittedName>
</protein>
<evidence type="ECO:0000313" key="3">
    <source>
        <dbReference type="EMBL" id="MFC5455261.1"/>
    </source>
</evidence>
<accession>A0ABW0KQN2</accession>
<comment type="caution">
    <text evidence="3">The sequence shown here is derived from an EMBL/GenBank/DDBJ whole genome shotgun (WGS) entry which is preliminary data.</text>
</comment>
<dbReference type="PANTHER" id="PTHR21248:SF12">
    <property type="entry name" value="CARDIOLIPIN SYNTHASE C"/>
    <property type="match status" value="1"/>
</dbReference>
<feature type="chain" id="PRO_5045338364" evidence="1">
    <location>
        <begin position="24"/>
        <end position="519"/>
    </location>
</feature>
<dbReference type="PANTHER" id="PTHR21248">
    <property type="entry name" value="CARDIOLIPIN SYNTHASE"/>
    <property type="match status" value="1"/>
</dbReference>
<dbReference type="SMART" id="SM00155">
    <property type="entry name" value="PLDc"/>
    <property type="match status" value="2"/>
</dbReference>
<gene>
    <name evidence="3" type="ORF">ACFQDI_10370</name>
</gene>
<dbReference type="InterPro" id="IPR025202">
    <property type="entry name" value="PLD-like_dom"/>
</dbReference>
<dbReference type="Gene3D" id="3.30.870.10">
    <property type="entry name" value="Endonuclease Chain A"/>
    <property type="match status" value="2"/>
</dbReference>
<evidence type="ECO:0000259" key="2">
    <source>
        <dbReference type="PROSITE" id="PS50035"/>
    </source>
</evidence>
<proteinExistence type="predicted"/>
<sequence>MTSWPRLLVCGTLILVLASCGTADPHAAALPTVGLVSQETIAHACRQHTVRRRGTSGFEMLPDGRESFTARLAMVEAAQRTLDLQYYIWRDDVTGTTFADRLLAAADRGVKIRLLLDNTYDAQVEVSSAALAAHPNIQVAFFNPLTDLKGIFAGNPIPVIGEIDRMQSRMHNKIMIADGTLVMGGGRNLGDTYFGIHRQHNMRDLDFIGAGPVVGAAARSFELYWKSPLTRMGDQAKITEREREKLRDLRRHVMRKKRALASKSGRPYPLALNRTESLDILHQLVNRMIWAEYEFVADPPERMMRQGQTTSPVWRSIETAVRKSRSQVVMHAAYFIPQNDTLELLRSATQRGVQVQVLTNSLASIDGVAAMAGIANRRAGVLDCGVSLHELNAHAAGRKDYIHARRLTPLGMHTKGFVVDDSVSFIGSYNMDPRSKYINTETGVIIRSAAFAARMKAYLMKDLQPENSWRVRRAANGSILWTGQLPSGWRSVHRMEPDAPLLRRLVYCFYRCLPWEDFL</sequence>
<keyword evidence="4" id="KW-1185">Reference proteome</keyword>
<evidence type="ECO:0000313" key="4">
    <source>
        <dbReference type="Proteomes" id="UP001596052"/>
    </source>
</evidence>
<feature type="signal peptide" evidence="1">
    <location>
        <begin position="1"/>
        <end position="23"/>
    </location>
</feature>
<dbReference type="RefSeq" id="WP_377166167.1">
    <property type="nucleotide sequence ID" value="NZ_JBHSMQ010000003.1"/>
</dbReference>
<organism evidence="3 4">
    <name type="scientific">Prosthecobacter fluviatilis</name>
    <dbReference type="NCBI Taxonomy" id="445931"/>
    <lineage>
        <taxon>Bacteria</taxon>
        <taxon>Pseudomonadati</taxon>
        <taxon>Verrucomicrobiota</taxon>
        <taxon>Verrucomicrobiia</taxon>
        <taxon>Verrucomicrobiales</taxon>
        <taxon>Verrucomicrobiaceae</taxon>
        <taxon>Prosthecobacter</taxon>
    </lineage>
</organism>
<dbReference type="EMBL" id="JBHSMQ010000003">
    <property type="protein sequence ID" value="MFC5455261.1"/>
    <property type="molecule type" value="Genomic_DNA"/>
</dbReference>
<keyword evidence="1" id="KW-0732">Signal</keyword>
<dbReference type="PROSITE" id="PS51257">
    <property type="entry name" value="PROKAR_LIPOPROTEIN"/>
    <property type="match status" value="1"/>
</dbReference>
<reference evidence="4" key="1">
    <citation type="journal article" date="2019" name="Int. J. Syst. Evol. Microbiol.">
        <title>The Global Catalogue of Microorganisms (GCM) 10K type strain sequencing project: providing services to taxonomists for standard genome sequencing and annotation.</title>
        <authorList>
            <consortium name="The Broad Institute Genomics Platform"/>
            <consortium name="The Broad Institute Genome Sequencing Center for Infectious Disease"/>
            <person name="Wu L."/>
            <person name="Ma J."/>
        </authorList>
    </citation>
    <scope>NUCLEOTIDE SEQUENCE [LARGE SCALE GENOMIC DNA]</scope>
    <source>
        <strain evidence="4">CGMCC 4.1469</strain>
    </source>
</reference>